<evidence type="ECO:0000256" key="5">
    <source>
        <dbReference type="ARBA" id="ARBA00021779"/>
    </source>
</evidence>
<evidence type="ECO:0000313" key="14">
    <source>
        <dbReference type="Proteomes" id="UP001596022"/>
    </source>
</evidence>
<dbReference type="RefSeq" id="WP_376844541.1">
    <property type="nucleotide sequence ID" value="NZ_JBHSFW010000001.1"/>
</dbReference>
<sequence>MILINDQWVSREDATVDIEDRGYQFGDGVYEVVRVYGGKPYQFDAHMKRLTRSMAAIDLTPPYAIDRIAVNLKNLIEQDEIEDGIVYFQITRGTATRNHAYPKEAKSVLTAYTRAMPRPLNQLEAGVNGHLVEDIRWLRCDIKSLNLLGNVMAKQAAVENGAGEAIFHRGDIVTEGSSSNLFIVKNGRLITHPANHYILNGITRKVVFDLAETLQIAIDEKTYTVGELLDAEEAFVTSTTQEVMPIVMIDDKKIGSGQPGNVTKQLQEAFNATIQQSHMV</sequence>
<protein>
    <recommendedName>
        <fullName evidence="5 12">D-alanine aminotransferase</fullName>
        <ecNumber evidence="4 12">2.6.1.21</ecNumber>
    </recommendedName>
</protein>
<evidence type="ECO:0000256" key="11">
    <source>
        <dbReference type="RuleBase" id="RU004516"/>
    </source>
</evidence>
<evidence type="ECO:0000256" key="4">
    <source>
        <dbReference type="ARBA" id="ARBA00012874"/>
    </source>
</evidence>
<keyword evidence="6 13" id="KW-0032">Aminotransferase</keyword>
<gene>
    <name evidence="13" type="primary">dat</name>
    <name evidence="13" type="ORF">ACFO4N_02005</name>
</gene>
<dbReference type="InterPro" id="IPR036038">
    <property type="entry name" value="Aminotransferase-like"/>
</dbReference>
<evidence type="ECO:0000256" key="1">
    <source>
        <dbReference type="ARBA" id="ARBA00001933"/>
    </source>
</evidence>
<dbReference type="CDD" id="cd01558">
    <property type="entry name" value="D-AAT_like"/>
    <property type="match status" value="1"/>
</dbReference>
<evidence type="ECO:0000256" key="9">
    <source>
        <dbReference type="ARBA" id="ARBA00047911"/>
    </source>
</evidence>
<accession>A0ABV9GLE7</accession>
<dbReference type="NCBIfam" id="NF005209">
    <property type="entry name" value="PRK06680.1"/>
    <property type="match status" value="1"/>
</dbReference>
<dbReference type="PANTHER" id="PTHR42743:SF10">
    <property type="entry name" value="D-ALANINE AMINOTRANSFERASE"/>
    <property type="match status" value="1"/>
</dbReference>
<dbReference type="EMBL" id="JBHSFW010000001">
    <property type="protein sequence ID" value="MFC4617500.1"/>
    <property type="molecule type" value="Genomic_DNA"/>
</dbReference>
<comment type="subunit">
    <text evidence="3">Homodimer.</text>
</comment>
<proteinExistence type="inferred from homology"/>
<dbReference type="PROSITE" id="PS00770">
    <property type="entry name" value="AA_TRANSFER_CLASS_4"/>
    <property type="match status" value="1"/>
</dbReference>
<dbReference type="InterPro" id="IPR018300">
    <property type="entry name" value="Aminotrans_IV_CS"/>
</dbReference>
<dbReference type="Gene3D" id="3.30.470.10">
    <property type="match status" value="1"/>
</dbReference>
<dbReference type="InterPro" id="IPR043131">
    <property type="entry name" value="BCAT-like_N"/>
</dbReference>
<evidence type="ECO:0000256" key="10">
    <source>
        <dbReference type="RuleBase" id="RU004106"/>
    </source>
</evidence>
<dbReference type="Pfam" id="PF01063">
    <property type="entry name" value="Aminotran_4"/>
    <property type="match status" value="1"/>
</dbReference>
<dbReference type="Proteomes" id="UP001596022">
    <property type="component" value="Unassembled WGS sequence"/>
</dbReference>
<keyword evidence="7 13" id="KW-0808">Transferase</keyword>
<evidence type="ECO:0000256" key="3">
    <source>
        <dbReference type="ARBA" id="ARBA00011738"/>
    </source>
</evidence>
<dbReference type="GO" id="GO:0047810">
    <property type="term" value="F:D-alanine-2-oxoglutarate aminotransferase activity"/>
    <property type="evidence" value="ECO:0007669"/>
    <property type="project" value="UniProtKB-EC"/>
</dbReference>
<evidence type="ECO:0000256" key="7">
    <source>
        <dbReference type="ARBA" id="ARBA00022679"/>
    </source>
</evidence>
<dbReference type="EC" id="2.6.1.21" evidence="4 12"/>
<keyword evidence="8 11" id="KW-0663">Pyridoxal phosphate</keyword>
<keyword evidence="14" id="KW-1185">Reference proteome</keyword>
<name>A0ABV9GLE7_9BACL</name>
<evidence type="ECO:0000256" key="8">
    <source>
        <dbReference type="ARBA" id="ARBA00022898"/>
    </source>
</evidence>
<reference evidence="14" key="1">
    <citation type="journal article" date="2019" name="Int. J. Syst. Evol. Microbiol.">
        <title>The Global Catalogue of Microorganisms (GCM) 10K type strain sequencing project: providing services to taxonomists for standard genome sequencing and annotation.</title>
        <authorList>
            <consortium name="The Broad Institute Genomics Platform"/>
            <consortium name="The Broad Institute Genome Sequencing Center for Infectious Disease"/>
            <person name="Wu L."/>
            <person name="Ma J."/>
        </authorList>
    </citation>
    <scope>NUCLEOTIDE SEQUENCE [LARGE SCALE GENOMIC DNA]</scope>
    <source>
        <strain evidence="14">CGMCC 1.16306</strain>
    </source>
</reference>
<evidence type="ECO:0000256" key="12">
    <source>
        <dbReference type="RuleBase" id="RU004520"/>
    </source>
</evidence>
<comment type="similarity">
    <text evidence="2 10">Belongs to the class-IV pyridoxal-phosphate-dependent aminotransferase family.</text>
</comment>
<comment type="caution">
    <text evidence="13">The sequence shown here is derived from an EMBL/GenBank/DDBJ whole genome shotgun (WGS) entry which is preliminary data.</text>
</comment>
<dbReference type="InterPro" id="IPR050571">
    <property type="entry name" value="Class-IV_PLP-Dep_Aminotrnsfr"/>
</dbReference>
<evidence type="ECO:0000313" key="13">
    <source>
        <dbReference type="EMBL" id="MFC4617500.1"/>
    </source>
</evidence>
<evidence type="ECO:0000256" key="6">
    <source>
        <dbReference type="ARBA" id="ARBA00022576"/>
    </source>
</evidence>
<comment type="catalytic activity">
    <reaction evidence="9 12">
        <text>D-alanine + 2-oxoglutarate = D-glutamate + pyruvate</text>
        <dbReference type="Rhea" id="RHEA:15869"/>
        <dbReference type="ChEBI" id="CHEBI:15361"/>
        <dbReference type="ChEBI" id="CHEBI:16810"/>
        <dbReference type="ChEBI" id="CHEBI:29986"/>
        <dbReference type="ChEBI" id="CHEBI:57416"/>
        <dbReference type="EC" id="2.6.1.21"/>
    </reaction>
</comment>
<organism evidence="13 14">
    <name type="scientific">Camelliibacillus cellulosilyticus</name>
    <dbReference type="NCBI Taxonomy" id="2174486"/>
    <lineage>
        <taxon>Bacteria</taxon>
        <taxon>Bacillati</taxon>
        <taxon>Bacillota</taxon>
        <taxon>Bacilli</taxon>
        <taxon>Bacillales</taxon>
        <taxon>Sporolactobacillaceae</taxon>
        <taxon>Camelliibacillus</taxon>
    </lineage>
</organism>
<dbReference type="InterPro" id="IPR043132">
    <property type="entry name" value="BCAT-like_C"/>
</dbReference>
<dbReference type="SUPFAM" id="SSF56752">
    <property type="entry name" value="D-aminoacid aminotransferase-like PLP-dependent enzymes"/>
    <property type="match status" value="1"/>
</dbReference>
<dbReference type="InterPro" id="IPR005784">
    <property type="entry name" value="D_amino_transT"/>
</dbReference>
<dbReference type="PANTHER" id="PTHR42743">
    <property type="entry name" value="AMINO-ACID AMINOTRANSFERASE"/>
    <property type="match status" value="1"/>
</dbReference>
<comment type="function">
    <text evidence="12">Acts on the D-isomers of alanine, leucine, aspartate, glutamate, aminobutyrate, norvaline and asparagine. The enzyme transfers an amino group from a substrate D-amino acid to the pyridoxal phosphate cofactor to form pyridoxamine and an alpha-keto acid in the first half-reaction.</text>
</comment>
<dbReference type="Gene3D" id="3.20.10.10">
    <property type="entry name" value="D-amino Acid Aminotransferase, subunit A, domain 2"/>
    <property type="match status" value="1"/>
</dbReference>
<dbReference type="InterPro" id="IPR001544">
    <property type="entry name" value="Aminotrans_IV"/>
</dbReference>
<comment type="cofactor">
    <cofactor evidence="1 11">
        <name>pyridoxal 5'-phosphate</name>
        <dbReference type="ChEBI" id="CHEBI:597326"/>
    </cofactor>
</comment>
<dbReference type="NCBIfam" id="TIGR01121">
    <property type="entry name" value="D_amino_aminoT"/>
    <property type="match status" value="1"/>
</dbReference>
<evidence type="ECO:0000256" key="2">
    <source>
        <dbReference type="ARBA" id="ARBA00009320"/>
    </source>
</evidence>